<dbReference type="NCBIfam" id="TIGR01297">
    <property type="entry name" value="CDF"/>
    <property type="match status" value="1"/>
</dbReference>
<dbReference type="AlphaFoldDB" id="C5CGB3"/>
<keyword evidence="5 7" id="KW-1133">Transmembrane helix</keyword>
<dbReference type="OrthoDB" id="9806522at2"/>
<organism evidence="10 11">
    <name type="scientific">Kosmotoga olearia (strain ATCC BAA-1733 / DSM 21960 / TBF 19.5.1)</name>
    <dbReference type="NCBI Taxonomy" id="521045"/>
    <lineage>
        <taxon>Bacteria</taxon>
        <taxon>Thermotogati</taxon>
        <taxon>Thermotogota</taxon>
        <taxon>Thermotogae</taxon>
        <taxon>Kosmotogales</taxon>
        <taxon>Kosmotogaceae</taxon>
        <taxon>Kosmotoga</taxon>
    </lineage>
</organism>
<evidence type="ECO:0000256" key="2">
    <source>
        <dbReference type="ARBA" id="ARBA00008114"/>
    </source>
</evidence>
<dbReference type="KEGG" id="kol:Kole_0844"/>
<gene>
    <name evidence="10" type="ordered locus">Kole_0844</name>
</gene>
<dbReference type="Gene3D" id="1.20.1510.10">
    <property type="entry name" value="Cation efflux protein transmembrane domain"/>
    <property type="match status" value="1"/>
</dbReference>
<evidence type="ECO:0000256" key="6">
    <source>
        <dbReference type="ARBA" id="ARBA00023136"/>
    </source>
</evidence>
<reference evidence="10 11" key="2">
    <citation type="journal article" date="2011" name="J. Bacteriol.">
        <title>Genome Sequence of Kosmotoga olearia Strain TBF 19.5.1, a Thermophilic Bacterium with a Wide Growth Temperature Range, Isolated from the Troll B Oil Platform in the North Sea.</title>
        <authorList>
            <person name="Swithers K.S."/>
            <person name="Dipippo J.L."/>
            <person name="Bruce D.C."/>
            <person name="Detter C."/>
            <person name="Tapia R."/>
            <person name="Han S."/>
            <person name="Goodwin L.A."/>
            <person name="Han J."/>
            <person name="Woyke T."/>
            <person name="Pitluck S."/>
            <person name="Pennacchio L."/>
            <person name="Nolan M."/>
            <person name="Mikhailova N."/>
            <person name="Land M.L."/>
            <person name="Nesbo C.L."/>
            <person name="Gogarten J.P."/>
            <person name="Noll K.M."/>
        </authorList>
    </citation>
    <scope>NUCLEOTIDE SEQUENCE [LARGE SCALE GENOMIC DNA]</scope>
    <source>
        <strain evidence="11">ATCC BAA-1733 / DSM 21960 / TBF 19.5.1</strain>
    </source>
</reference>
<dbReference type="InterPro" id="IPR027469">
    <property type="entry name" value="Cation_efflux_TMD_sf"/>
</dbReference>
<dbReference type="HOGENOM" id="CLU_013430_3_6_0"/>
<accession>C5CGB3</accession>
<evidence type="ECO:0000256" key="5">
    <source>
        <dbReference type="ARBA" id="ARBA00022989"/>
    </source>
</evidence>
<dbReference type="Proteomes" id="UP000002382">
    <property type="component" value="Chromosome"/>
</dbReference>
<dbReference type="InterPro" id="IPR002524">
    <property type="entry name" value="Cation_efflux"/>
</dbReference>
<dbReference type="GO" id="GO:0008324">
    <property type="term" value="F:monoatomic cation transmembrane transporter activity"/>
    <property type="evidence" value="ECO:0007669"/>
    <property type="project" value="InterPro"/>
</dbReference>
<evidence type="ECO:0000313" key="10">
    <source>
        <dbReference type="EMBL" id="ACR79554.1"/>
    </source>
</evidence>
<protein>
    <submittedName>
        <fullName evidence="10">Cation diffusion facilitator family transporter</fullName>
    </submittedName>
</protein>
<comment type="similarity">
    <text evidence="2">Belongs to the cation diffusion facilitator (CDF) transporter (TC 2.A.4) family.</text>
</comment>
<comment type="subcellular location">
    <subcellularLocation>
        <location evidence="1">Membrane</location>
        <topology evidence="1">Multi-pass membrane protein</topology>
    </subcellularLocation>
</comment>
<dbReference type="InterPro" id="IPR050291">
    <property type="entry name" value="CDF_Transporter"/>
</dbReference>
<feature type="domain" description="Cation efflux protein transmembrane" evidence="8">
    <location>
        <begin position="15"/>
        <end position="209"/>
    </location>
</feature>
<dbReference type="InterPro" id="IPR058533">
    <property type="entry name" value="Cation_efflux_TM"/>
</dbReference>
<dbReference type="SUPFAM" id="SSF161111">
    <property type="entry name" value="Cation efflux protein transmembrane domain-like"/>
    <property type="match status" value="1"/>
</dbReference>
<evidence type="ECO:0000313" key="11">
    <source>
        <dbReference type="Proteomes" id="UP000002382"/>
    </source>
</evidence>
<dbReference type="InterPro" id="IPR027470">
    <property type="entry name" value="Cation_efflux_CTD"/>
</dbReference>
<dbReference type="eggNOG" id="COG0053">
    <property type="taxonomic scope" value="Bacteria"/>
</dbReference>
<evidence type="ECO:0000256" key="4">
    <source>
        <dbReference type="ARBA" id="ARBA00022692"/>
    </source>
</evidence>
<dbReference type="STRING" id="521045.Kole_0844"/>
<dbReference type="RefSeq" id="WP_015868216.1">
    <property type="nucleotide sequence ID" value="NC_012785.1"/>
</dbReference>
<dbReference type="Pfam" id="PF16916">
    <property type="entry name" value="ZT_dimer"/>
    <property type="match status" value="1"/>
</dbReference>
<evidence type="ECO:0000256" key="3">
    <source>
        <dbReference type="ARBA" id="ARBA00022448"/>
    </source>
</evidence>
<dbReference type="InterPro" id="IPR036837">
    <property type="entry name" value="Cation_efflux_CTD_sf"/>
</dbReference>
<dbReference type="Gene3D" id="3.30.70.1350">
    <property type="entry name" value="Cation efflux protein, cytoplasmic domain"/>
    <property type="match status" value="1"/>
</dbReference>
<dbReference type="Pfam" id="PF01545">
    <property type="entry name" value="Cation_efflux"/>
    <property type="match status" value="1"/>
</dbReference>
<dbReference type="PANTHER" id="PTHR43840:SF50">
    <property type="entry name" value="MANGANESE EFFLUX SYSTEM PROTEIN MNES"/>
    <property type="match status" value="1"/>
</dbReference>
<keyword evidence="11" id="KW-1185">Reference proteome</keyword>
<dbReference type="SUPFAM" id="SSF160240">
    <property type="entry name" value="Cation efflux protein cytoplasmic domain-like"/>
    <property type="match status" value="1"/>
</dbReference>
<sequence>MEYNNRDKIANKGSIVGVVGNLILSVGKIVTGLFTGSMAILADGLDSAIDVMTSMVTLASTRIASKPPDREHPYGHERAEAIAAKIIAMIVLFAGGELAITSIKKLFLEAPVINNLGLVLGVALMSALGKYFLYRYKLNIGKKINSSVFIADAVNMRSDILISLSVFGGIFLIMLTGLTILDTIVGLIVSAFVIKSAVEIFLQSSTELMDGIPGNDNIYKRVFEAVNTVEGASNPHKVRIRKMGHKYLVDMDIEVDGNLTVQKAHEIAKEIEEAIMNNEKSVYDVHVHIEPLGNIESENFGISVETTRKDRHTKG</sequence>
<feature type="domain" description="Cation efflux protein cytoplasmic" evidence="9">
    <location>
        <begin position="216"/>
        <end position="291"/>
    </location>
</feature>
<dbReference type="EMBL" id="CP001634">
    <property type="protein sequence ID" value="ACR79554.1"/>
    <property type="molecule type" value="Genomic_DNA"/>
</dbReference>
<dbReference type="PANTHER" id="PTHR43840">
    <property type="entry name" value="MITOCHONDRIAL METAL TRANSPORTER 1-RELATED"/>
    <property type="match status" value="1"/>
</dbReference>
<keyword evidence="4 7" id="KW-0812">Transmembrane</keyword>
<name>C5CGB3_KOSOT</name>
<feature type="transmembrane region" description="Helical" evidence="7">
    <location>
        <begin position="112"/>
        <end position="133"/>
    </location>
</feature>
<evidence type="ECO:0000256" key="1">
    <source>
        <dbReference type="ARBA" id="ARBA00004141"/>
    </source>
</evidence>
<feature type="transmembrane region" description="Helical" evidence="7">
    <location>
        <begin position="160"/>
        <end position="178"/>
    </location>
</feature>
<keyword evidence="6 7" id="KW-0472">Membrane</keyword>
<evidence type="ECO:0000259" key="9">
    <source>
        <dbReference type="Pfam" id="PF16916"/>
    </source>
</evidence>
<proteinExistence type="inferred from homology"/>
<reference evidence="10 11" key="1">
    <citation type="submission" date="2009-06" db="EMBL/GenBank/DDBJ databases">
        <title>Complete sequence of Thermotogales bacterium TBF 19.5.1.</title>
        <authorList>
            <consortium name="US DOE Joint Genome Institute"/>
            <person name="Lucas S."/>
            <person name="Copeland A."/>
            <person name="Lapidus A."/>
            <person name="Glavina del Rio T."/>
            <person name="Tice H."/>
            <person name="Bruce D."/>
            <person name="Goodwin L."/>
            <person name="Pitluck S."/>
            <person name="Chertkov O."/>
            <person name="Brettin T."/>
            <person name="Detter J.C."/>
            <person name="Han C."/>
            <person name="Schmutz J."/>
            <person name="Larimer F."/>
            <person name="Land M."/>
            <person name="Hauser L."/>
            <person name="Kyrpides N."/>
            <person name="Ovchinnikova G."/>
            <person name="Noll K."/>
        </authorList>
    </citation>
    <scope>NUCLEOTIDE SEQUENCE [LARGE SCALE GENOMIC DNA]</scope>
    <source>
        <strain evidence="11">ATCC BAA-1733 / DSM 21960 / TBF 19.5.1</strain>
    </source>
</reference>
<keyword evidence="3" id="KW-0813">Transport</keyword>
<dbReference type="FunFam" id="1.20.1510.10:FF:000006">
    <property type="entry name" value="Divalent cation efflux transporter"/>
    <property type="match status" value="1"/>
</dbReference>
<dbReference type="GO" id="GO:0016020">
    <property type="term" value="C:membrane"/>
    <property type="evidence" value="ECO:0007669"/>
    <property type="project" value="UniProtKB-SubCell"/>
</dbReference>
<evidence type="ECO:0000256" key="7">
    <source>
        <dbReference type="SAM" id="Phobius"/>
    </source>
</evidence>
<evidence type="ECO:0000259" key="8">
    <source>
        <dbReference type="Pfam" id="PF01545"/>
    </source>
</evidence>